<accession>A0A6A3C7J5</accession>
<evidence type="ECO:0000256" key="4">
    <source>
        <dbReference type="SAM" id="MobiDB-lite"/>
    </source>
</evidence>
<feature type="region of interest" description="Disordered" evidence="4">
    <location>
        <begin position="4207"/>
        <end position="4235"/>
    </location>
</feature>
<dbReference type="InterPro" id="IPR026854">
    <property type="entry name" value="VPS13_N"/>
</dbReference>
<dbReference type="Pfam" id="PF12624">
    <property type="entry name" value="VPS13_N"/>
    <property type="match status" value="1"/>
</dbReference>
<dbReference type="PANTHER" id="PTHR45523">
    <property type="entry name" value="TETRATRICOPEPTIDE REPEAT (TPR)-CONTAINING PROTEIN-RELATED"/>
    <property type="match status" value="1"/>
</dbReference>
<dbReference type="Pfam" id="PF06101">
    <property type="entry name" value="Vps62"/>
    <property type="match status" value="2"/>
</dbReference>
<comment type="similarity">
    <text evidence="1">Belongs to the VPS13 family.</text>
</comment>
<gene>
    <name evidence="6" type="ORF">F3Y22_tig00013142pilonHSYRG00008</name>
</gene>
<dbReference type="SUPFAM" id="SSF50729">
    <property type="entry name" value="PH domain-like"/>
    <property type="match status" value="1"/>
</dbReference>
<proteinExistence type="inferred from homology"/>
<dbReference type="InterPro" id="IPR009291">
    <property type="entry name" value="Vps62"/>
</dbReference>
<dbReference type="CDD" id="cd00030">
    <property type="entry name" value="C2"/>
    <property type="match status" value="1"/>
</dbReference>
<dbReference type="Proteomes" id="UP000436088">
    <property type="component" value="Unassembled WGS sequence"/>
</dbReference>
<protein>
    <submittedName>
        <fullName evidence="6">Calcium-dependent lipid-binding family protein isoform 3</fullName>
    </submittedName>
</protein>
<dbReference type="PANTHER" id="PTHR45523:SF2">
    <property type="entry name" value="OS02G0470600 PROTEIN"/>
    <property type="match status" value="1"/>
</dbReference>
<keyword evidence="3" id="KW-0445">Lipid transport</keyword>
<comment type="caution">
    <text evidence="6">The sequence shown here is derived from an EMBL/GenBank/DDBJ whole genome shotgun (WGS) entry which is preliminary data.</text>
</comment>
<evidence type="ECO:0000256" key="1">
    <source>
        <dbReference type="ARBA" id="ARBA00006545"/>
    </source>
</evidence>
<dbReference type="InterPro" id="IPR001849">
    <property type="entry name" value="PH_domain"/>
</dbReference>
<reference evidence="6" key="1">
    <citation type="submission" date="2019-09" db="EMBL/GenBank/DDBJ databases">
        <title>Draft genome information of white flower Hibiscus syriacus.</title>
        <authorList>
            <person name="Kim Y.-M."/>
        </authorList>
    </citation>
    <scope>NUCLEOTIDE SEQUENCE [LARGE SCALE GENOMIC DNA]</scope>
    <source>
        <strain evidence="6">YM2019G1</strain>
    </source>
</reference>
<evidence type="ECO:0000256" key="3">
    <source>
        <dbReference type="ARBA" id="ARBA00023055"/>
    </source>
</evidence>
<sequence>MFEAHVLHLLRRYLGEYVHGLSLETLKISVWKGDVVLKNLNLKAEALNSLNLPVTVKAGFVGTITLKVPWNRLGKEPVIVLIDRVFVLAHPVLDGRTLKEDDREKLLEAKIQQIEETESATIEAISGSKEGNLAGNSWLGSLISTIIGNLKITISNVHIRYEDCISNPGLPFASGVTLAKLAAVTMDEQGNETFDTSGALDKLLKSLQLERLAVYHDSDKPPWKMEKKWEDLSPKEWIEVFEDGINEPAADCVVVSKWAMNRNYMVSPINGILKYHRLGNQERNDPDIPFEKASLVLSDVSLTITEAQYHDWIKLLEVISRYRTYIEISYLRPVVPVSKESYFLWWHYAAQATLQQRKMCYRFSWDRILLMCKLRRHYVHLYASLLQQSSSVDKSEVREIEKDLDSKVILLWRLLAHAKVESVKSKEAAEQRRLKKKSWFSSIWQTQSEDVSDGDALGESQLTEEGLSKEEWQAINKLLSYQPDEDLMSHSGKELQSMIRFMVTVSISQAAARIIDKNQTEILCGRFEQLHVSAKFKHRSTHCDVRLRFYGVSAPEGSLAQSVCSEQKVNALTASFVHSPVGENVDWRLSATISPCYVMVLKESCDRFFEFLKRSKAVSPTVALETATALQTKIEKVTRKAQEQFQTVLEEQSRFALDIDLDAPKVRIPLRKHASSKYQSYFLLDFGHFTLHTMESQSDEQRQNIYSRVYISGRDITAFFADCASDCQNYTSGEPSSSNQSILMSPGLEKSGNFYSLVDKCGMEVVVDQIKFPRRGYPSMIVSVQVPNLGIHFSPARYCKLIELLDILYVAMDPCVQPAGVDLQAGLTPWSVADLATDAKILVWRGIGNSVASWQPCFVVLSGFYLYVLESEKSQNYQRYLSMAGRQVHEVPSENISGSPFCIVVGPRGMDTKKALESSGTWVIEFRGEEEKTTWLRGLIQATYRASAPPSVDILGETSGGISESDDPQTSDSKAADLVINGAVLETKLCLYGKTSEVVAEKLEEQLILEVLASGGKVTMISLGSDLMLRTKLHSLKIKDEFQGRLSGDTQYLACSVLKNDNSLQSHQTCGSLGNQMSGYHPDDDDIFKDALPEFMSLTDPGALSHYMDMNDPSGFDENNLFQGKGVSGEIFYEAQADEELDFVSVNFSKRGSGSPFYEGIDTQMSIRLSKMEFFCNRPTLVALIGFGLDLGSMSSAASDTDVNEALDDESLMNKEKAEESGRVDGLLGHGKTRVVFYLNINVDSVTVFLNKEDGSQLAMFVQESFQLHLKVYPTSLSIEGTLGNLRLRDMSLGADNFLGCLCDIRYPGVESLIKFKFISFGAGDDDYEGYDYSLFGRLSAVRIVFLYRFVQEITVYFMELATPHSEEAIKLVDKVGDFEWLIQKSEIDGTTALKLDLTLDNPIIIVPRNSMSKDFIQLDMGLLKVTNEITWHGSPEEDPSAVHLDILHAEVYSLCLYSVTSLIPTFSLEVKVGFLHGVMSDKEYDVVLNCTTMNLNEAPSLPPSFRGSKSGSGDTLQLLVEKVNMNSQMILSRSVTIVAVEVDYALLELCNGIHEESPLARIALEGLWVSFRMTSLSETDLYVTIPTFSVLDIRSNTKPEMRLMLGSSADTSKQASIGTFPHSLNKSSSSRVNSEAGIDDVSISTMFLMDYRSRLSSQSIVLRVQQPRVLVVPDFLLALGEFFVPALGAITGREETMDPKNDPINKTNSIVLYDSIYKQDEDVVILSPSRQLIADTHGIDEYTYDGCGKTVILSEENDAKESHSTSFRPIVIIGCGKRLRFVNVKIENGSLLRKRTYLSNDSSYSFSPEDDVDILLMDNISSDGDMKKAKNMDLINSSKASSDLQDNQNAVQSFTFEAQVVSSEFTFFDGTKSYLDDSSYGEKLLRAKMDLNFMFASKENDTWIRALVKDLTVEAGSGLTILDPLDISGGYTSIKDKTNMSLMLTDICIHLSLGAISLILNLLNQATAALQFGNAIPLAPCINFDRIWVSPKENGSHNNLTIWRPQAPTNYVILGDCVTSRPIPPSQAVLAVSNTYGRVRKPVGFDLIGSLSHVLGSVVDDHSDVDSDCFLWIPIPPQGYTSMGCVANIGKHPPPNDAVCCLRSDLVTSAAYSECMLIAPSNQHFTSGFSIWRLDNVIGSFYAHSSTTRPSKKISSDLSHLLLWNSFWSYASLKESVPGFAVDNNHASQQTSDQTASSSGWNFLRSISKACSCYVSTPHFERMWWDMGNEHRRPLSIWRPVSHRGYAIVGDCIVEGLEPPPQSISFKSDDPEISAKPVKFVKIAQIRGKGFDEVFFWYPIAPPGYASLGCVVSRTDETPSVDSLRCPRMNLVNPANILEVPILKSSSSKAHQCWSIWKVENQACTFLACSDTKKPTQLAYTIGDFVKPKTQENVTAEIKLRYFSLTVLDNLHGMMTPLFDMAIANIKLATQGRLEAMNAVLIASIAASTFNTQLEAWEPLVEPFDGIFKFETYDTDVTSRLGKRMRIAATNIVNINISAANLETFVGTVLSWRRLIELEQKTNKLIEEACAHSGHEDRAFSALDEDDLQTLTVENKLGDDLFLKKIEQDSNVVDQLHHGDCALVWVPPPRFSDRLNVAEESREPRYSVSVQILFAKDLTLINDGNSHNFFCALRLVIDSQATDQQKFFPQSARTRCVKPLVSDIEYQNKGIAKWNEIFIFDVPHRGVAKLEVEITNLSAKAGKGEVVGALSLPVGHGASTLKKVSSARILPQRTDIQHIESYPLRRKLNSVEDMHDHGYLSVSTSYFERSTTANFERDAESKDASHKDIGFWIRLGKDGSWESVRSLLPLSVVPKSLQREFIAMEVVMKNGKKHAIFRGLATVVNDSDVNLDISVCHESMIQDSGSINHNIVVEEIFENQRYQPNAGWGSKWSSFQGNDPPLWSTKDFSYSSKDFFEPPLPNGWQWISTWALDKSRFVDEDGWAYGPDYQSLRWPLTSSKSHVKSGHGVRRRRWIRKRQQIAEQGKSCIKSDFTIINPGSSAVLPWGSTSKGSNQCLRIRPYIDYPHPTYIWGRAIVAAVNSSFVGEKDQPFLDQSSLYRQNSFPRGSKMPNFALNLSQLEKKDVLLCCSPTVGSRQIWLSVSADASALQTELNHPVYDWKISVNSPLKLENRLSCPAAFTVWEKEKEGNYIERDHGMIFSRSSAHIYSVDIRRPVYLTFRVQGGWVLEKDPILVLDLSSGAHISSFWMFHQRSKRRLRVSIESDTGGTNAAPKTLRFFVPYWIINDSSLPLAYQVVEIEGSDTTADTDSRSLSRAVKSARTVLRTTSHSMERRNSDLRRNIQVLEAFEDTSPVASMLSPQDSAGRNGVKLFPSQKDTYVSPRVGISVAIRDSEIYSPGISLLELEKKERVAVKAFSSDESYYKLSALVNMTSDRTKVIHIQPYMLFVNRIGLSLCLQQCDSHTVEWIHPTDPPKPFQWRSSKLELLKLHVDGYNWSTPFSVSSEGVMRVSLKKDNGRDQLFFKVEVRSGTKSSRYEVIFRPNSSSSPYRIENRSIYLPIRCRQVDGTSDSWHFLLPNTAVSFLWENLGRQHLLEILADGTDPSRSKNYNIDEISDHLPVDVTGPARALRVTILKEEKVNVVKISDWMPESEPSAVTDRKIPASLSDFSRKGSHELYSTSECEFHFIFELAELGVSIVDHTPEELLYLSVQNLHLAYSTGLGSGCSRFKLRMRGIQMDNQLPLTPTPVLFRPQKIGQETDHIMKISATLQTNGSLDLCVYPYIGFDVNMGPDNSAFLINIHEPIIWRIHEMIQQVNFGRLKDTQATAVSVDPIIQIGVLNISEVRLKVSMTMSPSQRPRGVLGFWASLMTALGNTENMTVKINQRFHENVCMRQSTMISNAIANIKKDLLSQPLQLLSGLDILGNASSALDHMSKGVAALSMDKKFIQGRQRQESKGVDDLGGVIREGGGALAKGLFRGVTGILTKPIEGAKSAGVEGFVQGVGKGIIGVAAQPVSGVLDLLSKTTEGANAMRMKIASAIASDDQLLRRRLPRVVGGDNLLQPYDEYKARGQVILQLAQSTSFLGQVDLFKVRGKFALSDAYEDHFMLPKGKITIVTHRRVILLQQNSNITQRKFNPMRDPCSVLWDVPWEDLATMELTQGKKDHFKAPPSQLILYLKAGPTDTKEQVRIIKCNRDTDQALQVYSSIEQAMITYGQNSSKELLKKKVTKPYSPVRDSNAVEVNAKEVGSTWSTQQISSPTGPTFGGSNSSLFRE</sequence>
<dbReference type="SMART" id="SM00233">
    <property type="entry name" value="PH"/>
    <property type="match status" value="1"/>
</dbReference>
<dbReference type="GO" id="GO:0006869">
    <property type="term" value="P:lipid transport"/>
    <property type="evidence" value="ECO:0007669"/>
    <property type="project" value="UniProtKB-KW"/>
</dbReference>
<dbReference type="Gene3D" id="2.30.29.30">
    <property type="entry name" value="Pleckstrin-homology domain (PH domain)/Phosphotyrosine-binding domain (PTB)"/>
    <property type="match status" value="1"/>
</dbReference>
<dbReference type="EMBL" id="VEPZ02000546">
    <property type="protein sequence ID" value="KAE8723112.1"/>
    <property type="molecule type" value="Genomic_DNA"/>
</dbReference>
<dbReference type="InterPro" id="IPR009543">
    <property type="entry name" value="VPS13_VAB"/>
</dbReference>
<dbReference type="Pfam" id="PF25037">
    <property type="entry name" value="VPS13_C"/>
    <property type="match status" value="1"/>
</dbReference>
<keyword evidence="7" id="KW-1185">Reference proteome</keyword>
<name>A0A6A3C7J5_HIBSY</name>
<feature type="domain" description="PH" evidence="5">
    <location>
        <begin position="835"/>
        <end position="946"/>
    </location>
</feature>
<keyword evidence="2" id="KW-0813">Transport</keyword>
<dbReference type="Pfam" id="PF25036">
    <property type="entry name" value="VPS13_VAB"/>
    <property type="match status" value="1"/>
</dbReference>
<evidence type="ECO:0000313" key="6">
    <source>
        <dbReference type="EMBL" id="KAE8723112.1"/>
    </source>
</evidence>
<evidence type="ECO:0000313" key="7">
    <source>
        <dbReference type="Proteomes" id="UP000436088"/>
    </source>
</evidence>
<dbReference type="InterPro" id="IPR011993">
    <property type="entry name" value="PH-like_dom_sf"/>
</dbReference>
<evidence type="ECO:0000259" key="5">
    <source>
        <dbReference type="SMART" id="SM00233"/>
    </source>
</evidence>
<evidence type="ECO:0000256" key="2">
    <source>
        <dbReference type="ARBA" id="ARBA00022448"/>
    </source>
</evidence>
<dbReference type="InterPro" id="IPR056748">
    <property type="entry name" value="VPS13-like_C"/>
</dbReference>
<feature type="compositionally biased region" description="Polar residues" evidence="4">
    <location>
        <begin position="4210"/>
        <end position="4235"/>
    </location>
</feature>
<organism evidence="6 7">
    <name type="scientific">Hibiscus syriacus</name>
    <name type="common">Rose of Sharon</name>
    <dbReference type="NCBI Taxonomy" id="106335"/>
    <lineage>
        <taxon>Eukaryota</taxon>
        <taxon>Viridiplantae</taxon>
        <taxon>Streptophyta</taxon>
        <taxon>Embryophyta</taxon>
        <taxon>Tracheophyta</taxon>
        <taxon>Spermatophyta</taxon>
        <taxon>Magnoliopsida</taxon>
        <taxon>eudicotyledons</taxon>
        <taxon>Gunneridae</taxon>
        <taxon>Pentapetalae</taxon>
        <taxon>rosids</taxon>
        <taxon>malvids</taxon>
        <taxon>Malvales</taxon>
        <taxon>Malvaceae</taxon>
        <taxon>Malvoideae</taxon>
        <taxon>Hibiscus</taxon>
    </lineage>
</organism>